<keyword evidence="1" id="KW-0732">Signal</keyword>
<reference evidence="2 3" key="1">
    <citation type="submission" date="2016-12" db="EMBL/GenBank/DDBJ databases">
        <authorList>
            <person name="Song W.-J."/>
            <person name="Kurnit D.M."/>
        </authorList>
    </citation>
    <scope>NUCLEOTIDE SEQUENCE [LARGE SCALE GENOMIC DNA]</scope>
    <source>
        <strain evidence="2 3">IMCC3135</strain>
    </source>
</reference>
<dbReference type="EMBL" id="CP018632">
    <property type="protein sequence ID" value="ASJ72364.1"/>
    <property type="molecule type" value="Genomic_DNA"/>
</dbReference>
<feature type="signal peptide" evidence="1">
    <location>
        <begin position="1"/>
        <end position="22"/>
    </location>
</feature>
<evidence type="ECO:0000313" key="2">
    <source>
        <dbReference type="EMBL" id="ASJ72364.1"/>
    </source>
</evidence>
<dbReference type="Proteomes" id="UP000250079">
    <property type="component" value="Chromosome"/>
</dbReference>
<dbReference type="KEGG" id="gai:IMCC3135_11370"/>
<proteinExistence type="predicted"/>
<evidence type="ECO:0000313" key="3">
    <source>
        <dbReference type="Proteomes" id="UP000250079"/>
    </source>
</evidence>
<feature type="chain" id="PRO_5016446654" evidence="1">
    <location>
        <begin position="23"/>
        <end position="143"/>
    </location>
</feature>
<gene>
    <name evidence="2" type="ORF">IMCC3135_11370</name>
</gene>
<sequence length="143" mass="15230">MMRQWTLLVLFMGMSLCGAAHADLKVLLTFDSSGVKVNRVVEIADSGENYLASLAELADAAPVNMVIMKWLGADGQPLAITRIADPRVASSPEHMNPSVRSRVGLNGGAWVCDGPDGTESIIIDFPENAALGLVAETWPVSLH</sequence>
<protein>
    <submittedName>
        <fullName evidence="2">Uncharacterized protein</fullName>
    </submittedName>
</protein>
<accession>A0A2Z2NZ04</accession>
<keyword evidence="3" id="KW-1185">Reference proteome</keyword>
<organism evidence="2 3">
    <name type="scientific">Granulosicoccus antarcticus IMCC3135</name>
    <dbReference type="NCBI Taxonomy" id="1192854"/>
    <lineage>
        <taxon>Bacteria</taxon>
        <taxon>Pseudomonadati</taxon>
        <taxon>Pseudomonadota</taxon>
        <taxon>Gammaproteobacteria</taxon>
        <taxon>Chromatiales</taxon>
        <taxon>Granulosicoccaceae</taxon>
        <taxon>Granulosicoccus</taxon>
    </lineage>
</organism>
<evidence type="ECO:0000256" key="1">
    <source>
        <dbReference type="SAM" id="SignalP"/>
    </source>
</evidence>
<dbReference type="RefSeq" id="WP_088917676.1">
    <property type="nucleotide sequence ID" value="NZ_CP018632.1"/>
</dbReference>
<name>A0A2Z2NZ04_9GAMM</name>
<dbReference type="AlphaFoldDB" id="A0A2Z2NZ04"/>